<evidence type="ECO:0000256" key="5">
    <source>
        <dbReference type="ARBA" id="ARBA00023237"/>
    </source>
</evidence>
<evidence type="ECO:0000256" key="4">
    <source>
        <dbReference type="ARBA" id="ARBA00023136"/>
    </source>
</evidence>
<evidence type="ECO:0000256" key="1">
    <source>
        <dbReference type="ARBA" id="ARBA00004442"/>
    </source>
</evidence>
<sequence>MSALRTTPFAAEHLNRFALRSTVSAVLILGGLLASGLAAAQAAADKTETLDTVVVTGARKSAESAQLIKMRSDQVVDSIVAEDIGKFPDKNVAEILGRVTGVQIQRGNGEAGNVLIRGLGGVVTLLNGREFFSDSGRSLYLADVPATMLQRIDVYKTQEAFLPEGGTAGVIDVRTNRPFDFKGPQLFVNGRLERRDKAEVNNPDLSTMASNRWKTDLGEIGALVGLSYQRGQYHDERAWLGDPESFKNADVVNGNPSIKTDVLGSCCVGRVLDLGDRKRLAGNLALQWKPRADMEFFAEGFATKIDHEYQQSFMVAGVPWWGLNNTVITTKPGTSNLDTIYNTKYEGWGFTSTQAKHDEASNSQFALGGHWDATERLRLSTELAHTSSKIDWVNRILDTGYTPTNTIAKVQDGGGFIDYPGMDLTQASNFRINGGVDVRGRRTGDSTDWRADAVYDLGDGFFKEVSGGLRLAERKAMSINTSMPWTTSFAAVGKSLANYPGIYSVSPATWGDFGVKQYAYADRSWLLGNGEEFRKMLTGSTALTAYDPMTLFDDKESTSAVYGRSKFGFNAFGTPITGVAGLRVVRTEQHLKGNSRDASTGVITPVDIDTARTDALPTLAMKAELTSKLIGRLVWGKAIERPGFGDYNPGQTNTPPGGGVVYGTLAGGNPGLKPTESNNLDAALEWYFARTGSLTGTAFSHKFKNRVITTTADTTINGVPYRVTKPINISDASLHGYELGYRQFYDFLPGWLGGFGLEANFTYMSGTQTNEKGVEGEFLGQSKTSYNLVGLYERDSMYARLAYNWRSKFLAEKPYRSTGRELWVAPLSTLDASLGYNLNKNTTISVDVSNLLNQAYHDYFDQNPAMVRDVRYYDRTIGLSMRWKM</sequence>
<reference evidence="9 10" key="1">
    <citation type="submission" date="2021-11" db="EMBL/GenBank/DDBJ databases">
        <authorList>
            <person name="Liang Q."/>
            <person name="Mou H."/>
            <person name="Liu Z."/>
        </authorList>
    </citation>
    <scope>NUCLEOTIDE SEQUENCE [LARGE SCALE GENOMIC DNA]</scope>
    <source>
        <strain evidence="9 10">CHU3</strain>
    </source>
</reference>
<dbReference type="RefSeq" id="WP_263572168.1">
    <property type="nucleotide sequence ID" value="NZ_JAJIRN010000007.1"/>
</dbReference>
<dbReference type="PANTHER" id="PTHR40980:SF4">
    <property type="entry name" value="TONB-DEPENDENT RECEPTOR-LIKE BETA-BARREL DOMAIN-CONTAINING PROTEIN"/>
    <property type="match status" value="1"/>
</dbReference>
<dbReference type="InterPro" id="IPR010916">
    <property type="entry name" value="TonB_box_CS"/>
</dbReference>
<dbReference type="PANTHER" id="PTHR40980">
    <property type="entry name" value="PLUG DOMAIN-CONTAINING PROTEIN"/>
    <property type="match status" value="1"/>
</dbReference>
<dbReference type="InterPro" id="IPR012910">
    <property type="entry name" value="Plug_dom"/>
</dbReference>
<dbReference type="EMBL" id="JAJIRN010000007">
    <property type="protein sequence ID" value="MCV2369579.1"/>
    <property type="molecule type" value="Genomic_DNA"/>
</dbReference>
<name>A0ABT2YHP4_9BURK</name>
<evidence type="ECO:0000256" key="3">
    <source>
        <dbReference type="ARBA" id="ARBA00022729"/>
    </source>
</evidence>
<dbReference type="InterPro" id="IPR036942">
    <property type="entry name" value="Beta-barrel_TonB_sf"/>
</dbReference>
<feature type="domain" description="TonB-dependent receptor-like beta-barrel" evidence="7">
    <location>
        <begin position="411"/>
        <end position="851"/>
    </location>
</feature>
<dbReference type="Gene3D" id="2.170.130.10">
    <property type="entry name" value="TonB-dependent receptor, plug domain"/>
    <property type="match status" value="1"/>
</dbReference>
<dbReference type="SUPFAM" id="SSF56935">
    <property type="entry name" value="Porins"/>
    <property type="match status" value="1"/>
</dbReference>
<proteinExistence type="inferred from homology"/>
<evidence type="ECO:0000313" key="10">
    <source>
        <dbReference type="Proteomes" id="UP001209701"/>
    </source>
</evidence>
<dbReference type="InterPro" id="IPR037066">
    <property type="entry name" value="Plug_dom_sf"/>
</dbReference>
<comment type="subcellular location">
    <subcellularLocation>
        <location evidence="1 6">Cell outer membrane</location>
    </subcellularLocation>
</comment>
<dbReference type="InterPro" id="IPR010104">
    <property type="entry name" value="TonB_rcpt_bac"/>
</dbReference>
<gene>
    <name evidence="9" type="ORF">LNV07_15985</name>
</gene>
<keyword evidence="10" id="KW-1185">Reference proteome</keyword>
<dbReference type="Gene3D" id="2.40.170.20">
    <property type="entry name" value="TonB-dependent receptor, beta-barrel domain"/>
    <property type="match status" value="1"/>
</dbReference>
<keyword evidence="3" id="KW-0732">Signal</keyword>
<accession>A0ABT2YHP4</accession>
<organism evidence="9 10">
    <name type="scientific">Roseateles oligotrophus</name>
    <dbReference type="NCBI Taxonomy" id="1769250"/>
    <lineage>
        <taxon>Bacteria</taxon>
        <taxon>Pseudomonadati</taxon>
        <taxon>Pseudomonadota</taxon>
        <taxon>Betaproteobacteria</taxon>
        <taxon>Burkholderiales</taxon>
        <taxon>Sphaerotilaceae</taxon>
        <taxon>Roseateles</taxon>
    </lineage>
</organism>
<keyword evidence="6" id="KW-0798">TonB box</keyword>
<dbReference type="Pfam" id="PF00593">
    <property type="entry name" value="TonB_dep_Rec_b-barrel"/>
    <property type="match status" value="1"/>
</dbReference>
<evidence type="ECO:0000259" key="7">
    <source>
        <dbReference type="Pfam" id="PF00593"/>
    </source>
</evidence>
<evidence type="ECO:0000256" key="2">
    <source>
        <dbReference type="ARBA" id="ARBA00009810"/>
    </source>
</evidence>
<keyword evidence="9" id="KW-0675">Receptor</keyword>
<dbReference type="Pfam" id="PF07715">
    <property type="entry name" value="Plug"/>
    <property type="match status" value="1"/>
</dbReference>
<feature type="domain" description="TonB-dependent receptor plug" evidence="8">
    <location>
        <begin position="70"/>
        <end position="170"/>
    </location>
</feature>
<evidence type="ECO:0000256" key="6">
    <source>
        <dbReference type="RuleBase" id="RU003357"/>
    </source>
</evidence>
<evidence type="ECO:0000313" key="9">
    <source>
        <dbReference type="EMBL" id="MCV2369579.1"/>
    </source>
</evidence>
<comment type="similarity">
    <text evidence="2 6">Belongs to the TonB-dependent receptor family.</text>
</comment>
<protein>
    <submittedName>
        <fullName evidence="9">TonB-dependent receptor</fullName>
    </submittedName>
</protein>
<dbReference type="Proteomes" id="UP001209701">
    <property type="component" value="Unassembled WGS sequence"/>
</dbReference>
<dbReference type="NCBIfam" id="TIGR01782">
    <property type="entry name" value="TonB-Xanth-Caul"/>
    <property type="match status" value="1"/>
</dbReference>
<dbReference type="PROSITE" id="PS00430">
    <property type="entry name" value="TONB_DEPENDENT_REC_1"/>
    <property type="match status" value="1"/>
</dbReference>
<keyword evidence="5" id="KW-0998">Cell outer membrane</keyword>
<keyword evidence="4 6" id="KW-0472">Membrane</keyword>
<evidence type="ECO:0000259" key="8">
    <source>
        <dbReference type="Pfam" id="PF07715"/>
    </source>
</evidence>
<dbReference type="InterPro" id="IPR000531">
    <property type="entry name" value="Beta-barrel_TonB"/>
</dbReference>
<comment type="caution">
    <text evidence="9">The sequence shown here is derived from an EMBL/GenBank/DDBJ whole genome shotgun (WGS) entry which is preliminary data.</text>
</comment>